<reference evidence="3" key="2">
    <citation type="submission" date="2013-04" db="EMBL/GenBank/DDBJ databases">
        <title>Genomic mechanisms accounting for the adaptation to parasitism in nematode-trapping fungi.</title>
        <authorList>
            <person name="Ahren D.G."/>
        </authorList>
    </citation>
    <scope>NUCLEOTIDE SEQUENCE [LARGE SCALE GENOMIC DNA]</scope>
    <source>
        <strain evidence="3">CBS 200.50</strain>
    </source>
</reference>
<proteinExistence type="predicted"/>
<dbReference type="PANTHER" id="PTHR34618">
    <property type="entry name" value="SURFACE PROTEIN MAS1, PUTATIVE-RELATED"/>
    <property type="match status" value="1"/>
</dbReference>
<dbReference type="AlphaFoldDB" id="S7ZYJ8"/>
<name>S7ZYJ8_DACHA</name>
<dbReference type="PANTHER" id="PTHR34618:SF3">
    <property type="entry name" value="GEGH 16 PROTEIN"/>
    <property type="match status" value="1"/>
</dbReference>
<dbReference type="Pfam" id="PF11327">
    <property type="entry name" value="Egh16-like"/>
    <property type="match status" value="1"/>
</dbReference>
<keyword evidence="3" id="KW-1185">Reference proteome</keyword>
<feature type="compositionally biased region" description="Acidic residues" evidence="1">
    <location>
        <begin position="293"/>
        <end position="329"/>
    </location>
</feature>
<protein>
    <submittedName>
        <fullName evidence="2">Uncharacterized protein</fullName>
    </submittedName>
</protein>
<evidence type="ECO:0000313" key="2">
    <source>
        <dbReference type="EMBL" id="EPS35529.1"/>
    </source>
</evidence>
<sequence length="329" mass="37055">MGGALAHLYEFPVKYNNPGQHPDQWDTTVFSDPVVPACCASPYIHRPRKWLAQGCGADLHNVFDYFAVTRGPELTPAVYNNNADMMWKHRNYHFFMGPIPAGGYIQTKKETMKYVNQGKIAVANPGGWIEIVVWQVNDDGAGPYRCRIDEGGDGTNFGPWVQVTKQPPGTQAGHSVYGYGNNKRHLLRVQLPGNIKCGAKYGSYANICMLRCENYAVNGPFGGCVPFQVKYPTPPPKPPQQVYVPDTYERKPTYGDAGYDTGDNNYQEGGYKERRKREERRMLARRHHHETGVEEAEEDDKPEETEDTSENGDENVDGDNENNDDEEKI</sequence>
<dbReference type="InterPro" id="IPR021476">
    <property type="entry name" value="Egh16-like"/>
</dbReference>
<dbReference type="EMBL" id="AQGS01001127">
    <property type="protein sequence ID" value="EPS35529.1"/>
    <property type="molecule type" value="Genomic_DNA"/>
</dbReference>
<accession>S7ZYJ8</accession>
<evidence type="ECO:0000256" key="1">
    <source>
        <dbReference type="SAM" id="MobiDB-lite"/>
    </source>
</evidence>
<evidence type="ECO:0000313" key="3">
    <source>
        <dbReference type="Proteomes" id="UP000015100"/>
    </source>
</evidence>
<comment type="caution">
    <text evidence="2">The sequence shown here is derived from an EMBL/GenBank/DDBJ whole genome shotgun (WGS) entry which is preliminary data.</text>
</comment>
<reference evidence="2 3" key="1">
    <citation type="journal article" date="2013" name="PLoS Genet.">
        <title>Genomic mechanisms accounting for the adaptation to parasitism in nematode-trapping fungi.</title>
        <authorList>
            <person name="Meerupati T."/>
            <person name="Andersson K.M."/>
            <person name="Friman E."/>
            <person name="Kumar D."/>
            <person name="Tunlid A."/>
            <person name="Ahren D."/>
        </authorList>
    </citation>
    <scope>NUCLEOTIDE SEQUENCE [LARGE SCALE GENOMIC DNA]</scope>
    <source>
        <strain evidence="2 3">CBS 200.50</strain>
    </source>
</reference>
<dbReference type="HOGENOM" id="CLU_047729_0_0_1"/>
<feature type="region of interest" description="Disordered" evidence="1">
    <location>
        <begin position="235"/>
        <end position="329"/>
    </location>
</feature>
<gene>
    <name evidence="2" type="ORF">H072_11057</name>
</gene>
<dbReference type="Proteomes" id="UP000015100">
    <property type="component" value="Unassembled WGS sequence"/>
</dbReference>
<dbReference type="OMA" id="KHRNYHF"/>
<feature type="compositionally biased region" description="Basic residues" evidence="1">
    <location>
        <begin position="273"/>
        <end position="289"/>
    </location>
</feature>
<organism evidence="2 3">
    <name type="scientific">Dactylellina haptotyla (strain CBS 200.50)</name>
    <name type="common">Nematode-trapping fungus</name>
    <name type="synonym">Monacrosporium haptotylum</name>
    <dbReference type="NCBI Taxonomy" id="1284197"/>
    <lineage>
        <taxon>Eukaryota</taxon>
        <taxon>Fungi</taxon>
        <taxon>Dikarya</taxon>
        <taxon>Ascomycota</taxon>
        <taxon>Pezizomycotina</taxon>
        <taxon>Orbiliomycetes</taxon>
        <taxon>Orbiliales</taxon>
        <taxon>Orbiliaceae</taxon>
        <taxon>Dactylellina</taxon>
    </lineage>
</organism>
<dbReference type="OrthoDB" id="5418436at2759"/>